<evidence type="ECO:0000256" key="1">
    <source>
        <dbReference type="SAM" id="MobiDB-lite"/>
    </source>
</evidence>
<dbReference type="STRING" id="479435.Kfla_2072"/>
<name>D2PS30_KRIFD</name>
<dbReference type="HOGENOM" id="CLU_1123394_0_0_11"/>
<keyword evidence="3" id="KW-1185">Reference proteome</keyword>
<organism evidence="2 3">
    <name type="scientific">Kribbella flavida (strain DSM 17836 / JCM 10339 / NBRC 14399)</name>
    <dbReference type="NCBI Taxonomy" id="479435"/>
    <lineage>
        <taxon>Bacteria</taxon>
        <taxon>Bacillati</taxon>
        <taxon>Actinomycetota</taxon>
        <taxon>Actinomycetes</taxon>
        <taxon>Propionibacteriales</taxon>
        <taxon>Kribbellaceae</taxon>
        <taxon>Kribbella</taxon>
    </lineage>
</organism>
<evidence type="ECO:0000313" key="3">
    <source>
        <dbReference type="Proteomes" id="UP000007967"/>
    </source>
</evidence>
<dbReference type="EMBL" id="CP001736">
    <property type="protein sequence ID" value="ADB31154.1"/>
    <property type="molecule type" value="Genomic_DNA"/>
</dbReference>
<dbReference type="KEGG" id="kfl:Kfla_2072"/>
<feature type="region of interest" description="Disordered" evidence="1">
    <location>
        <begin position="120"/>
        <end position="162"/>
    </location>
</feature>
<evidence type="ECO:0000313" key="2">
    <source>
        <dbReference type="EMBL" id="ADB31154.1"/>
    </source>
</evidence>
<sequence>MSCIRCGSSSLPCDSSLRARVTHSRAGHQPIAAPRAAQASSAAFQLRGPSYSPSGGLSQGSGLSSPLIWWPSVVQPLKGPLGSRSGSCGGRRGRATTRSSRCLVRGAVLPRSATARRVGRRLRGASTTAGTRCRARRPLAGRPRSGTARRTRAGSRSTAAAWSAAAESSAPAAEASASSSSWSASSSRSAAATAAVMPGTPGAETSMAPSSTAAIWASAALFSRAVRRRFAAATRSAWSTSSPATLP</sequence>
<reference evidence="3" key="1">
    <citation type="submission" date="2009-09" db="EMBL/GenBank/DDBJ databases">
        <title>The complete genome of Kribbella flavida DSM 17836.</title>
        <authorList>
            <consortium name="US DOE Joint Genome Institute (JGI-PGF)"/>
            <person name="Lucas S."/>
            <person name="Copeland A."/>
            <person name="Lapidus A."/>
            <person name="Glavina del Rio T."/>
            <person name="Dalin E."/>
            <person name="Tice H."/>
            <person name="Bruce D."/>
            <person name="Goodwin L."/>
            <person name="Pitluck S."/>
            <person name="Kyrpides N."/>
            <person name="Mavromatis K."/>
            <person name="Ivanova N."/>
            <person name="Saunders E."/>
            <person name="Brettin T."/>
            <person name="Detter J.C."/>
            <person name="Han C."/>
            <person name="Larimer F."/>
            <person name="Land M."/>
            <person name="Hauser L."/>
            <person name="Markowitz V."/>
            <person name="Cheng J.-F."/>
            <person name="Hugenholtz P."/>
            <person name="Woyke T."/>
            <person name="Wu D."/>
            <person name="Pukall R."/>
            <person name="Klenk H.-P."/>
            <person name="Eisen J.A."/>
        </authorList>
    </citation>
    <scope>NUCLEOTIDE SEQUENCE [LARGE SCALE GENOMIC DNA]</scope>
    <source>
        <strain evidence="3">DSM 17836 / JCM 10339 / NBRC 14399</strain>
    </source>
</reference>
<dbReference type="Proteomes" id="UP000007967">
    <property type="component" value="Chromosome"/>
</dbReference>
<proteinExistence type="predicted"/>
<protein>
    <submittedName>
        <fullName evidence="2">Uncharacterized protein</fullName>
    </submittedName>
</protein>
<accession>D2PS30</accession>
<gene>
    <name evidence="2" type="ordered locus">Kfla_2072</name>
</gene>
<reference evidence="2 3" key="2">
    <citation type="journal article" date="2010" name="Stand. Genomic Sci.">
        <title>Complete genome sequence of Kribbella flavida type strain (IFO 14399).</title>
        <authorList>
            <person name="Pukall R."/>
            <person name="Lapidus A."/>
            <person name="Glavina Del Rio T."/>
            <person name="Copeland A."/>
            <person name="Tice H."/>
            <person name="Cheng J.-F."/>
            <person name="Lucas S."/>
            <person name="Chen F."/>
            <person name="Nolan M."/>
            <person name="LaButti K."/>
            <person name="Pati A."/>
            <person name="Ivanova N."/>
            <person name="Mavrommatis K."/>
            <person name="Mikhailova N."/>
            <person name="Pitluck S."/>
            <person name="Bruce D."/>
            <person name="Goodwin L."/>
            <person name="Land M."/>
            <person name="Hauser L."/>
            <person name="Chang Y.-J."/>
            <person name="Jeffries C.D."/>
            <person name="Chen A."/>
            <person name="Palaniappan K."/>
            <person name="Chain P."/>
            <person name="Rohde M."/>
            <person name="Goeker M."/>
            <person name="Bristow J."/>
            <person name="Eisen J.A."/>
            <person name="Markowitz V."/>
            <person name="Hugenholtz P."/>
            <person name="Kyrpides N.C."/>
            <person name="Klenk H.-P."/>
            <person name="Brettin T."/>
        </authorList>
    </citation>
    <scope>NUCLEOTIDE SEQUENCE [LARGE SCALE GENOMIC DNA]</scope>
    <source>
        <strain evidence="3">DSM 17836 / JCM 10339 / NBRC 14399</strain>
    </source>
</reference>
<dbReference type="AlphaFoldDB" id="D2PS30"/>
<feature type="region of interest" description="Disordered" evidence="1">
    <location>
        <begin position="80"/>
        <end position="99"/>
    </location>
</feature>